<dbReference type="Proteomes" id="UP000053593">
    <property type="component" value="Unassembled WGS sequence"/>
</dbReference>
<sequence>MDITKHDHLLRAIRTELGSTQSKNLVLRQEVAALKKALLAGRGVDMILNTPAALSLDALNPFPPVPFPEPRAAEELVLRATAVSSASAPTAGIQQHAPHTQHAKRSIYVSAAFCSWRAEAFRRLGLVRFEWE</sequence>
<reference evidence="1 2" key="1">
    <citation type="submission" date="2014-04" db="EMBL/GenBank/DDBJ databases">
        <title>Evolutionary Origins and Diversification of the Mycorrhizal Mutualists.</title>
        <authorList>
            <consortium name="DOE Joint Genome Institute"/>
            <consortium name="Mycorrhizal Genomics Consortium"/>
            <person name="Kohler A."/>
            <person name="Kuo A."/>
            <person name="Nagy L.G."/>
            <person name="Floudas D."/>
            <person name="Copeland A."/>
            <person name="Barry K.W."/>
            <person name="Cichocki N."/>
            <person name="Veneault-Fourrey C."/>
            <person name="LaButti K."/>
            <person name="Lindquist E.A."/>
            <person name="Lipzen A."/>
            <person name="Lundell T."/>
            <person name="Morin E."/>
            <person name="Murat C."/>
            <person name="Riley R."/>
            <person name="Ohm R."/>
            <person name="Sun H."/>
            <person name="Tunlid A."/>
            <person name="Henrissat B."/>
            <person name="Grigoriev I.V."/>
            <person name="Hibbett D.S."/>
            <person name="Martin F."/>
        </authorList>
    </citation>
    <scope>NUCLEOTIDE SEQUENCE [LARGE SCALE GENOMIC DNA]</scope>
    <source>
        <strain evidence="1 2">FD-317 M1</strain>
    </source>
</reference>
<dbReference type="HOGENOM" id="CLU_1917291_0_0_1"/>
<protein>
    <submittedName>
        <fullName evidence="1">Uncharacterized protein</fullName>
    </submittedName>
</protein>
<organism evidence="1 2">
    <name type="scientific">Collybiopsis luxurians FD-317 M1</name>
    <dbReference type="NCBI Taxonomy" id="944289"/>
    <lineage>
        <taxon>Eukaryota</taxon>
        <taxon>Fungi</taxon>
        <taxon>Dikarya</taxon>
        <taxon>Basidiomycota</taxon>
        <taxon>Agaricomycotina</taxon>
        <taxon>Agaricomycetes</taxon>
        <taxon>Agaricomycetidae</taxon>
        <taxon>Agaricales</taxon>
        <taxon>Marasmiineae</taxon>
        <taxon>Omphalotaceae</taxon>
        <taxon>Collybiopsis</taxon>
        <taxon>Collybiopsis luxurians</taxon>
    </lineage>
</organism>
<dbReference type="OrthoDB" id="5571888at2759"/>
<evidence type="ECO:0000313" key="2">
    <source>
        <dbReference type="Proteomes" id="UP000053593"/>
    </source>
</evidence>
<gene>
    <name evidence="1" type="ORF">GYMLUDRAFT_246105</name>
</gene>
<proteinExistence type="predicted"/>
<name>A0A0D0B4Y0_9AGAR</name>
<evidence type="ECO:0000313" key="1">
    <source>
        <dbReference type="EMBL" id="KIK58395.1"/>
    </source>
</evidence>
<dbReference type="EMBL" id="KN834785">
    <property type="protein sequence ID" value="KIK58395.1"/>
    <property type="molecule type" value="Genomic_DNA"/>
</dbReference>
<accession>A0A0D0B4Y0</accession>
<dbReference type="AlphaFoldDB" id="A0A0D0B4Y0"/>
<keyword evidence="2" id="KW-1185">Reference proteome</keyword>